<dbReference type="KEGG" id="dpr:Despr_0354"/>
<dbReference type="Gene3D" id="3.40.50.2000">
    <property type="entry name" value="Glycogen Phosphorylase B"/>
    <property type="match status" value="2"/>
</dbReference>
<dbReference type="PANTHER" id="PTHR45947">
    <property type="entry name" value="SULFOQUINOVOSYL TRANSFERASE SQD2"/>
    <property type="match status" value="1"/>
</dbReference>
<proteinExistence type="predicted"/>
<dbReference type="InterPro" id="IPR050194">
    <property type="entry name" value="Glycosyltransferase_grp1"/>
</dbReference>
<dbReference type="InterPro" id="IPR001296">
    <property type="entry name" value="Glyco_trans_1"/>
</dbReference>
<dbReference type="GO" id="GO:0016757">
    <property type="term" value="F:glycosyltransferase activity"/>
    <property type="evidence" value="ECO:0007669"/>
    <property type="project" value="InterPro"/>
</dbReference>
<organism evidence="2 3">
    <name type="scientific">Desulfobulbus propionicus (strain ATCC 33891 / DSM 2032 / VKM B-1956 / 1pr3)</name>
    <dbReference type="NCBI Taxonomy" id="577650"/>
    <lineage>
        <taxon>Bacteria</taxon>
        <taxon>Pseudomonadati</taxon>
        <taxon>Thermodesulfobacteriota</taxon>
        <taxon>Desulfobulbia</taxon>
        <taxon>Desulfobulbales</taxon>
        <taxon>Desulfobulbaceae</taxon>
        <taxon>Desulfobulbus</taxon>
    </lineage>
</organism>
<dbReference type="AlphaFoldDB" id="A0A7U3YJH3"/>
<gene>
    <name evidence="2" type="ordered locus">Despr_0354</name>
</gene>
<dbReference type="Proteomes" id="UP000006365">
    <property type="component" value="Chromosome"/>
</dbReference>
<accession>A0A7U3YJH3</accession>
<dbReference type="CDD" id="cd03801">
    <property type="entry name" value="GT4_PimA-like"/>
    <property type="match status" value="1"/>
</dbReference>
<dbReference type="EMBL" id="CP002364">
    <property type="protein sequence ID" value="ADW16536.1"/>
    <property type="molecule type" value="Genomic_DNA"/>
</dbReference>
<evidence type="ECO:0000313" key="3">
    <source>
        <dbReference type="Proteomes" id="UP000006365"/>
    </source>
</evidence>
<evidence type="ECO:0000313" key="2">
    <source>
        <dbReference type="EMBL" id="ADW16536.1"/>
    </source>
</evidence>
<protein>
    <submittedName>
        <fullName evidence="2">Glycosyl transferase group 1</fullName>
    </submittedName>
</protein>
<name>A0A7U3YJH3_DESPD</name>
<dbReference type="Pfam" id="PF00534">
    <property type="entry name" value="Glycos_transf_1"/>
    <property type="match status" value="1"/>
</dbReference>
<sequence>MNKFKIAIIRPIGYPIDLKSYNSQEIGLARALTLQGVNVDVFLAGRTSKPERQKIVTTGEGELHVYQLPYYKIPEIDHAIYPHLKGILIKNQYNLFHVNEENEITSFLVAKLGKKIGVPVVIYQGMYQQLTGRIRAAFQTLYDHTVLPWLSKNIYLALAKTTSAEKHLKMKGFENTLVMPVGLDTSAFDNPTEIDWRAKLKISRQAKIILYIGVFEKRRNIQFLLDLAKLFINKSDLFFVFVGKGDEFETAKIRTEKEQLVNVRLPGHIPQSELPSLYKEGTLFLLPSNYEIYGMVVLESMFFGVPVISTSTAGPKDIIENGIDGYLLDNLSQELWINLMNQVLENDNLHLFLKNNAINKIISKLTWDKLSKIYLSKVCRN</sequence>
<keyword evidence="2" id="KW-0808">Transferase</keyword>
<feature type="domain" description="Glycosyl transferase family 1" evidence="1">
    <location>
        <begin position="195"/>
        <end position="359"/>
    </location>
</feature>
<dbReference type="SUPFAM" id="SSF53756">
    <property type="entry name" value="UDP-Glycosyltransferase/glycogen phosphorylase"/>
    <property type="match status" value="1"/>
</dbReference>
<reference evidence="2 3" key="1">
    <citation type="journal article" date="2011" name="Stand. Genomic Sci.">
        <title>Complete genome sequence of Desulfobulbus propionicus type strain (1pr3).</title>
        <authorList>
            <person name="Pagani I."/>
            <person name="Lapidus A."/>
            <person name="Nolan M."/>
            <person name="Lucas S."/>
            <person name="Hammon N."/>
            <person name="Deshpande S."/>
            <person name="Cheng J.F."/>
            <person name="Chertkov O."/>
            <person name="Davenport K."/>
            <person name="Tapia R."/>
            <person name="Han C."/>
            <person name="Goodwin L."/>
            <person name="Pitluck S."/>
            <person name="Liolios K."/>
            <person name="Mavromatis K."/>
            <person name="Ivanova N."/>
            <person name="Mikhailova N."/>
            <person name="Pati A."/>
            <person name="Chen A."/>
            <person name="Palaniappan K."/>
            <person name="Land M."/>
            <person name="Hauser L."/>
            <person name="Chang Y.J."/>
            <person name="Jeffries C.D."/>
            <person name="Detter J.C."/>
            <person name="Brambilla E."/>
            <person name="Kannan K.P."/>
            <person name="Djao O.D."/>
            <person name="Rohde M."/>
            <person name="Pukall R."/>
            <person name="Spring S."/>
            <person name="Goker M."/>
            <person name="Sikorski J."/>
            <person name="Woyke T."/>
            <person name="Bristow J."/>
            <person name="Eisen J.A."/>
            <person name="Markowitz V."/>
            <person name="Hugenholtz P."/>
            <person name="Kyrpides N.C."/>
            <person name="Klenk H.P."/>
        </authorList>
    </citation>
    <scope>NUCLEOTIDE SEQUENCE [LARGE SCALE GENOMIC DNA]</scope>
    <source>
        <strain evidence="3">ATCC 33891 / DSM 2032 / 1pr3</strain>
    </source>
</reference>
<dbReference type="PANTHER" id="PTHR45947:SF3">
    <property type="entry name" value="SULFOQUINOVOSYL TRANSFERASE SQD2"/>
    <property type="match status" value="1"/>
</dbReference>
<evidence type="ECO:0000259" key="1">
    <source>
        <dbReference type="Pfam" id="PF00534"/>
    </source>
</evidence>
<dbReference type="RefSeq" id="WP_015723083.1">
    <property type="nucleotide sequence ID" value="NC_014972.1"/>
</dbReference>
<keyword evidence="3" id="KW-1185">Reference proteome</keyword>